<reference evidence="6" key="1">
    <citation type="journal article" date="2019" name="Int. J. Syst. Evol. Microbiol.">
        <title>The Global Catalogue of Microorganisms (GCM) 10K type strain sequencing project: providing services to taxonomists for standard genome sequencing and annotation.</title>
        <authorList>
            <consortium name="The Broad Institute Genomics Platform"/>
            <consortium name="The Broad Institute Genome Sequencing Center for Infectious Disease"/>
            <person name="Wu L."/>
            <person name="Ma J."/>
        </authorList>
    </citation>
    <scope>NUCLEOTIDE SEQUENCE [LARGE SCALE GENOMIC DNA]</scope>
    <source>
        <strain evidence="6">CGMCC 1.12482</strain>
    </source>
</reference>
<dbReference type="Proteomes" id="UP000638188">
    <property type="component" value="Unassembled WGS sequence"/>
</dbReference>
<feature type="chain" id="PRO_5046144815" description="Tetratricopeptide repeat protein" evidence="4">
    <location>
        <begin position="26"/>
        <end position="580"/>
    </location>
</feature>
<gene>
    <name evidence="5" type="ORF">GCM10007418_33290</name>
</gene>
<sequence>MSATIKAVFHRLPMPGALVLALALAGCASTERESPAPAIAAPPAAETVEEPVVYGQFTPDTLFDLMVAEIAGQRNRYDIALDNYLSQARKTRDAAVVERAMRVAEFLGAHQPALEMAMLWTEVDGKNPEAFRAAALHQARAGQHELAMQSMQQVLNMQGETHFDFLALAAAQTDDATRAAMLESIGQLLEKNPQNAQLVFSKALLLQQGGDDEAALAVLDQHPQAATAPPALMLRARVLAGDGHNQDAIDILQQGLLEHPGDTRMRLLLARLLVATGDLEAASSQFSTLIEQNPGDSDLLLSLALVHLENNQFTQAARHLEHLVEAEPENDTALYHLGIAYRELERSDAALRAWLQVQAGREYLGSRLLTSQLLMEQKKYEELAQIMLNERASNPDMALQLYLIEIETLAEKAPEIARTRVDQALETFTLDASLLYARAMLAEKAGDIVAMETDLRRILQNEPDNAMVLNALGYTLADRNEKLDEALQLIEQAVALEPDDPAIIDSLGWVHYRLGNLDLAETYLRKAYLLYPDHEVAAHLGEVLWMRGKRKEALKIWAEALQDNPQSQLIRSTRQRMEAN</sequence>
<organism evidence="5 6">
    <name type="scientific">Halopseudomonas salina</name>
    <dbReference type="NCBI Taxonomy" id="1323744"/>
    <lineage>
        <taxon>Bacteria</taxon>
        <taxon>Pseudomonadati</taxon>
        <taxon>Pseudomonadota</taxon>
        <taxon>Gammaproteobacteria</taxon>
        <taxon>Pseudomonadales</taxon>
        <taxon>Pseudomonadaceae</taxon>
        <taxon>Halopseudomonas</taxon>
    </lineage>
</organism>
<feature type="repeat" description="TPR" evidence="3">
    <location>
        <begin position="501"/>
        <end position="534"/>
    </location>
</feature>
<evidence type="ECO:0000256" key="4">
    <source>
        <dbReference type="SAM" id="SignalP"/>
    </source>
</evidence>
<evidence type="ECO:0008006" key="7">
    <source>
        <dbReference type="Google" id="ProtNLM"/>
    </source>
</evidence>
<accession>A0ABQ1Q3G2</accession>
<evidence type="ECO:0000256" key="2">
    <source>
        <dbReference type="ARBA" id="ARBA00022803"/>
    </source>
</evidence>
<dbReference type="SMART" id="SM00028">
    <property type="entry name" value="TPR"/>
    <property type="match status" value="9"/>
</dbReference>
<comment type="caution">
    <text evidence="5">The sequence shown here is derived from an EMBL/GenBank/DDBJ whole genome shotgun (WGS) entry which is preliminary data.</text>
</comment>
<keyword evidence="1" id="KW-0677">Repeat</keyword>
<dbReference type="InterPro" id="IPR019734">
    <property type="entry name" value="TPR_rpt"/>
</dbReference>
<evidence type="ECO:0000313" key="6">
    <source>
        <dbReference type="Proteomes" id="UP000638188"/>
    </source>
</evidence>
<evidence type="ECO:0000313" key="5">
    <source>
        <dbReference type="EMBL" id="GGD11630.1"/>
    </source>
</evidence>
<dbReference type="EMBL" id="BMFF01000009">
    <property type="protein sequence ID" value="GGD11630.1"/>
    <property type="molecule type" value="Genomic_DNA"/>
</dbReference>
<dbReference type="SUPFAM" id="SSF48452">
    <property type="entry name" value="TPR-like"/>
    <property type="match status" value="2"/>
</dbReference>
<evidence type="ECO:0000256" key="3">
    <source>
        <dbReference type="PROSITE-ProRule" id="PRU00339"/>
    </source>
</evidence>
<keyword evidence="6" id="KW-1185">Reference proteome</keyword>
<dbReference type="InterPro" id="IPR011990">
    <property type="entry name" value="TPR-like_helical_dom_sf"/>
</dbReference>
<dbReference type="PANTHER" id="PTHR44943:SF8">
    <property type="entry name" value="TPR REPEAT-CONTAINING PROTEIN MJ0263"/>
    <property type="match status" value="1"/>
</dbReference>
<evidence type="ECO:0000256" key="1">
    <source>
        <dbReference type="ARBA" id="ARBA00022737"/>
    </source>
</evidence>
<keyword evidence="2 3" id="KW-0802">TPR repeat</keyword>
<feature type="signal peptide" evidence="4">
    <location>
        <begin position="1"/>
        <end position="25"/>
    </location>
</feature>
<dbReference type="Pfam" id="PF13432">
    <property type="entry name" value="TPR_16"/>
    <property type="match status" value="3"/>
</dbReference>
<dbReference type="PROSITE" id="PS51257">
    <property type="entry name" value="PROKAR_LIPOPROTEIN"/>
    <property type="match status" value="1"/>
</dbReference>
<dbReference type="PROSITE" id="PS50005">
    <property type="entry name" value="TPR"/>
    <property type="match status" value="2"/>
</dbReference>
<keyword evidence="4" id="KW-0732">Signal</keyword>
<protein>
    <recommendedName>
        <fullName evidence="7">Tetratricopeptide repeat protein</fullName>
    </recommendedName>
</protein>
<proteinExistence type="predicted"/>
<name>A0ABQ1Q3G2_9GAMM</name>
<dbReference type="Pfam" id="PF14559">
    <property type="entry name" value="TPR_19"/>
    <property type="match status" value="1"/>
</dbReference>
<dbReference type="PANTHER" id="PTHR44943">
    <property type="entry name" value="CELLULOSE SYNTHASE OPERON PROTEIN C"/>
    <property type="match status" value="1"/>
</dbReference>
<dbReference type="Gene3D" id="1.25.40.10">
    <property type="entry name" value="Tetratricopeptide repeat domain"/>
    <property type="match status" value="2"/>
</dbReference>
<feature type="repeat" description="TPR" evidence="3">
    <location>
        <begin position="297"/>
        <end position="330"/>
    </location>
</feature>
<dbReference type="RefSeq" id="WP_223825546.1">
    <property type="nucleotide sequence ID" value="NZ_BMFF01000009.1"/>
</dbReference>
<dbReference type="InterPro" id="IPR051685">
    <property type="entry name" value="Ycf3/AcsC/BcsC/TPR_MFPF"/>
</dbReference>